<evidence type="ECO:0000256" key="6">
    <source>
        <dbReference type="ARBA" id="ARBA00022692"/>
    </source>
</evidence>
<dbReference type="HOGENOM" id="CLU_2046303_0_0_0"/>
<evidence type="ECO:0000256" key="5">
    <source>
        <dbReference type="ARBA" id="ARBA00022519"/>
    </source>
</evidence>
<dbReference type="KEGG" id="gba:J421_4411"/>
<protein>
    <recommendedName>
        <fullName evidence="2">Type II secretion system protein H</fullName>
    </recommendedName>
    <alternativeName>
        <fullName evidence="10">General secretion pathway protein H</fullName>
    </alternativeName>
</protein>
<evidence type="ECO:0000256" key="10">
    <source>
        <dbReference type="ARBA" id="ARBA00030775"/>
    </source>
</evidence>
<evidence type="ECO:0000256" key="4">
    <source>
        <dbReference type="ARBA" id="ARBA00022481"/>
    </source>
</evidence>
<evidence type="ECO:0000313" key="13">
    <source>
        <dbReference type="Proteomes" id="UP000019151"/>
    </source>
</evidence>
<evidence type="ECO:0000256" key="8">
    <source>
        <dbReference type="ARBA" id="ARBA00023136"/>
    </source>
</evidence>
<dbReference type="EMBL" id="CP007128">
    <property type="protein sequence ID" value="AHG91948.1"/>
    <property type="molecule type" value="Genomic_DNA"/>
</dbReference>
<dbReference type="SUPFAM" id="SSF54523">
    <property type="entry name" value="Pili subunits"/>
    <property type="match status" value="1"/>
</dbReference>
<dbReference type="InParanoid" id="W0RQV2"/>
<proteinExistence type="inferred from homology"/>
<feature type="domain" description="General secretion pathway GspH" evidence="11">
    <location>
        <begin position="37"/>
        <end position="93"/>
    </location>
</feature>
<evidence type="ECO:0000256" key="9">
    <source>
        <dbReference type="ARBA" id="ARBA00025772"/>
    </source>
</evidence>
<evidence type="ECO:0000256" key="3">
    <source>
        <dbReference type="ARBA" id="ARBA00022475"/>
    </source>
</evidence>
<keyword evidence="3" id="KW-1003">Cell membrane</keyword>
<evidence type="ECO:0000256" key="1">
    <source>
        <dbReference type="ARBA" id="ARBA00004377"/>
    </source>
</evidence>
<gene>
    <name evidence="12" type="ORF">J421_4411</name>
</gene>
<organism evidence="12 13">
    <name type="scientific">Gemmatirosa kalamazoonensis</name>
    <dbReference type="NCBI Taxonomy" id="861299"/>
    <lineage>
        <taxon>Bacteria</taxon>
        <taxon>Pseudomonadati</taxon>
        <taxon>Gemmatimonadota</taxon>
        <taxon>Gemmatimonadia</taxon>
        <taxon>Gemmatimonadales</taxon>
        <taxon>Gemmatimonadaceae</taxon>
        <taxon>Gemmatirosa</taxon>
    </lineage>
</organism>
<evidence type="ECO:0000259" key="11">
    <source>
        <dbReference type="Pfam" id="PF12019"/>
    </source>
</evidence>
<dbReference type="InterPro" id="IPR022346">
    <property type="entry name" value="T2SS_GspH"/>
</dbReference>
<sequence length="120" mass="12638">MTLLELLVVLVLLGLLTALTTPALIRSRPDDAPSDARVLAFARSAAVRRGETLVLDVDPDGRWRLLVARADSAPLSDGTLASTTIPRRIVLTPAGLCLPDDDTDASAAPWDAAACRPAAR</sequence>
<keyword evidence="13" id="KW-1185">Reference proteome</keyword>
<dbReference type="GO" id="GO:0015627">
    <property type="term" value="C:type II protein secretion system complex"/>
    <property type="evidence" value="ECO:0007669"/>
    <property type="project" value="InterPro"/>
</dbReference>
<evidence type="ECO:0000256" key="2">
    <source>
        <dbReference type="ARBA" id="ARBA00021549"/>
    </source>
</evidence>
<keyword evidence="4" id="KW-0488">Methylation</keyword>
<dbReference type="InterPro" id="IPR045584">
    <property type="entry name" value="Pilin-like"/>
</dbReference>
<comment type="similarity">
    <text evidence="9">Belongs to the GSP H family.</text>
</comment>
<keyword evidence="8" id="KW-0472">Membrane</keyword>
<dbReference type="GO" id="GO:0015628">
    <property type="term" value="P:protein secretion by the type II secretion system"/>
    <property type="evidence" value="ECO:0007669"/>
    <property type="project" value="InterPro"/>
</dbReference>
<dbReference type="STRING" id="861299.J421_4411"/>
<name>W0RQV2_9BACT</name>
<dbReference type="Proteomes" id="UP000019151">
    <property type="component" value="Chromosome"/>
</dbReference>
<comment type="subcellular location">
    <subcellularLocation>
        <location evidence="1">Cell inner membrane</location>
        <topology evidence="1">Single-pass membrane protein</topology>
    </subcellularLocation>
</comment>
<keyword evidence="7" id="KW-1133">Transmembrane helix</keyword>
<evidence type="ECO:0000256" key="7">
    <source>
        <dbReference type="ARBA" id="ARBA00022989"/>
    </source>
</evidence>
<keyword evidence="6" id="KW-0812">Transmembrane</keyword>
<reference evidence="12 13" key="1">
    <citation type="journal article" date="2014" name="Genome Announc.">
        <title>Genome Sequence and Methylome of Soil Bacterium Gemmatirosa kalamazoonensis KBS708T, a Member of the Rarely Cultivated Gemmatimonadetes Phylum.</title>
        <authorList>
            <person name="Debruyn J.M."/>
            <person name="Radosevich M."/>
            <person name="Wommack K.E."/>
            <person name="Polson S.W."/>
            <person name="Hauser L.J."/>
            <person name="Fawaz M.N."/>
            <person name="Korlach J."/>
            <person name="Tsai Y.C."/>
        </authorList>
    </citation>
    <scope>NUCLEOTIDE SEQUENCE [LARGE SCALE GENOMIC DNA]</scope>
    <source>
        <strain evidence="12 13">KBS708</strain>
    </source>
</reference>
<keyword evidence="5" id="KW-0997">Cell inner membrane</keyword>
<dbReference type="GO" id="GO:0005886">
    <property type="term" value="C:plasma membrane"/>
    <property type="evidence" value="ECO:0007669"/>
    <property type="project" value="UniProtKB-SubCell"/>
</dbReference>
<dbReference type="AlphaFoldDB" id="W0RQV2"/>
<evidence type="ECO:0000313" key="12">
    <source>
        <dbReference type="EMBL" id="AHG91948.1"/>
    </source>
</evidence>
<accession>W0RQV2</accession>
<dbReference type="Pfam" id="PF12019">
    <property type="entry name" value="GspH"/>
    <property type="match status" value="1"/>
</dbReference>